<keyword evidence="5" id="KW-0732">Signal</keyword>
<dbReference type="EMBL" id="JAVIJP010000066">
    <property type="protein sequence ID" value="KAL3620421.1"/>
    <property type="molecule type" value="Genomic_DNA"/>
</dbReference>
<dbReference type="GO" id="GO:0005576">
    <property type="term" value="C:extracellular region"/>
    <property type="evidence" value="ECO:0007669"/>
    <property type="project" value="UniProtKB-SubCell"/>
</dbReference>
<dbReference type="Proteomes" id="UP001632038">
    <property type="component" value="Unassembled WGS sequence"/>
</dbReference>
<evidence type="ECO:0000256" key="1">
    <source>
        <dbReference type="ARBA" id="ARBA00004613"/>
    </source>
</evidence>
<evidence type="ECO:0000313" key="8">
    <source>
        <dbReference type="Proteomes" id="UP001632038"/>
    </source>
</evidence>
<organism evidence="7 8">
    <name type="scientific">Castilleja foliolosa</name>
    <dbReference type="NCBI Taxonomy" id="1961234"/>
    <lineage>
        <taxon>Eukaryota</taxon>
        <taxon>Viridiplantae</taxon>
        <taxon>Streptophyta</taxon>
        <taxon>Embryophyta</taxon>
        <taxon>Tracheophyta</taxon>
        <taxon>Spermatophyta</taxon>
        <taxon>Magnoliopsida</taxon>
        <taxon>eudicotyledons</taxon>
        <taxon>Gunneridae</taxon>
        <taxon>Pentapetalae</taxon>
        <taxon>asterids</taxon>
        <taxon>lamiids</taxon>
        <taxon>Lamiales</taxon>
        <taxon>Orobanchaceae</taxon>
        <taxon>Pedicularideae</taxon>
        <taxon>Castillejinae</taxon>
        <taxon>Castilleja</taxon>
    </lineage>
</organism>
<protein>
    <recommendedName>
        <fullName evidence="6">S-protein homolog</fullName>
    </recommendedName>
</protein>
<evidence type="ECO:0000256" key="2">
    <source>
        <dbReference type="ARBA" id="ARBA00005581"/>
    </source>
</evidence>
<reference evidence="8" key="1">
    <citation type="journal article" date="2024" name="IScience">
        <title>Strigolactones Initiate the Formation of Haustorium-like Structures in Castilleja.</title>
        <authorList>
            <person name="Buerger M."/>
            <person name="Peterson D."/>
            <person name="Chory J."/>
        </authorList>
    </citation>
    <scope>NUCLEOTIDE SEQUENCE [LARGE SCALE GENOMIC DNA]</scope>
</reference>
<comment type="similarity">
    <text evidence="2 6">Belongs to the plant self-incompatibility (S1) protein family.</text>
</comment>
<keyword evidence="8" id="KW-1185">Reference proteome</keyword>
<evidence type="ECO:0000256" key="3">
    <source>
        <dbReference type="ARBA" id="ARBA00022471"/>
    </source>
</evidence>
<dbReference type="Pfam" id="PF05938">
    <property type="entry name" value="Self-incomp_S1"/>
    <property type="match status" value="1"/>
</dbReference>
<dbReference type="AlphaFoldDB" id="A0ABD3BSC8"/>
<proteinExistence type="inferred from homology"/>
<comment type="caution">
    <text evidence="7">The sequence shown here is derived from an EMBL/GenBank/DDBJ whole genome shotgun (WGS) entry which is preliminary data.</text>
</comment>
<name>A0ABD3BSC8_9LAMI</name>
<dbReference type="GO" id="GO:0060320">
    <property type="term" value="P:rejection of self pollen"/>
    <property type="evidence" value="ECO:0007669"/>
    <property type="project" value="UniProtKB-KW"/>
</dbReference>
<sequence>MTIHMLNSLPSNSPPLSLRCKSKDDDLGYHTVAVNQDFHWSFCENIFGRTLFFCHLYWGSKQSVFDVFHSKDVKAPMFDFWWAARSDGIYFCYYNDTAHFDKTFDWN</sequence>
<dbReference type="PANTHER" id="PTHR31232:SF61">
    <property type="entry name" value="S-PROTEIN HOMOLOG"/>
    <property type="match status" value="1"/>
</dbReference>
<dbReference type="PANTHER" id="PTHR31232">
    <property type="match status" value="1"/>
</dbReference>
<evidence type="ECO:0000313" key="7">
    <source>
        <dbReference type="EMBL" id="KAL3620421.1"/>
    </source>
</evidence>
<evidence type="ECO:0000256" key="5">
    <source>
        <dbReference type="ARBA" id="ARBA00022729"/>
    </source>
</evidence>
<accession>A0ABD3BSC8</accession>
<evidence type="ECO:0000256" key="4">
    <source>
        <dbReference type="ARBA" id="ARBA00022525"/>
    </source>
</evidence>
<keyword evidence="3 6" id="KW-0713">Self-incompatibility</keyword>
<gene>
    <name evidence="7" type="ORF">CASFOL_035333</name>
</gene>
<comment type="subcellular location">
    <subcellularLocation>
        <location evidence="1 6">Secreted</location>
    </subcellularLocation>
</comment>
<dbReference type="InterPro" id="IPR010264">
    <property type="entry name" value="Self-incomp_S1"/>
</dbReference>
<evidence type="ECO:0000256" key="6">
    <source>
        <dbReference type="RuleBase" id="RU367044"/>
    </source>
</evidence>
<keyword evidence="4 6" id="KW-0964">Secreted</keyword>